<evidence type="ECO:0000313" key="16">
    <source>
        <dbReference type="Proteomes" id="UP000078390"/>
    </source>
</evidence>
<reference evidence="15 16" key="1">
    <citation type="submission" date="2016-04" db="EMBL/GenBank/DDBJ databases">
        <title>Genome analysis of Thermosulfurimonas dismutans, the first thermophilic sulfur-disproportionating bacterium of the phylum Thermodesulfobacteria.</title>
        <authorList>
            <person name="Mardanov A.V."/>
            <person name="Beletsky A.V."/>
            <person name="Kadnikov V.V."/>
            <person name="Slobodkin A.I."/>
            <person name="Ravin N.V."/>
        </authorList>
    </citation>
    <scope>NUCLEOTIDE SEQUENCE [LARGE SCALE GENOMIC DNA]</scope>
    <source>
        <strain evidence="15 16">S95</strain>
    </source>
</reference>
<keyword evidence="8 12" id="KW-0560">Oxidoreductase</keyword>
<dbReference type="NCBIfam" id="NF006567">
    <property type="entry name" value="PRK09077.1"/>
    <property type="match status" value="1"/>
</dbReference>
<dbReference type="PANTHER" id="PTHR42716:SF2">
    <property type="entry name" value="L-ASPARTATE OXIDASE, CHLOROPLASTIC"/>
    <property type="match status" value="1"/>
</dbReference>
<dbReference type="SUPFAM" id="SSF56425">
    <property type="entry name" value="Succinate dehydrogenase/fumarate reductase flavoprotein, catalytic domain"/>
    <property type="match status" value="1"/>
</dbReference>
<evidence type="ECO:0000256" key="6">
    <source>
        <dbReference type="ARBA" id="ARBA00022642"/>
    </source>
</evidence>
<evidence type="ECO:0000313" key="15">
    <source>
        <dbReference type="EMBL" id="OAQ20691.1"/>
    </source>
</evidence>
<dbReference type="Pfam" id="PF00890">
    <property type="entry name" value="FAD_binding_2"/>
    <property type="match status" value="1"/>
</dbReference>
<comment type="subcellular location">
    <subcellularLocation>
        <location evidence="12">Cytoplasm</location>
    </subcellularLocation>
</comment>
<feature type="domain" description="FAD-dependent oxidoreductase 2 FAD-binding" evidence="13">
    <location>
        <begin position="4"/>
        <end position="386"/>
    </location>
</feature>
<dbReference type="Gene3D" id="3.50.50.60">
    <property type="entry name" value="FAD/NAD(P)-binding domain"/>
    <property type="match status" value="1"/>
</dbReference>
<dbReference type="InterPro" id="IPR027477">
    <property type="entry name" value="Succ_DH/fumarate_Rdtase_cat_sf"/>
</dbReference>
<dbReference type="GO" id="GO:0005737">
    <property type="term" value="C:cytoplasm"/>
    <property type="evidence" value="ECO:0007669"/>
    <property type="project" value="UniProtKB-SubCell"/>
</dbReference>
<dbReference type="SUPFAM" id="SSF46977">
    <property type="entry name" value="Succinate dehydrogenase/fumarate reductase flavoprotein C-terminal domain"/>
    <property type="match status" value="1"/>
</dbReference>
<keyword evidence="5 12" id="KW-0285">Flavoprotein</keyword>
<dbReference type="Gene3D" id="3.90.700.10">
    <property type="entry name" value="Succinate dehydrogenase/fumarate reductase flavoprotein, catalytic domain"/>
    <property type="match status" value="1"/>
</dbReference>
<dbReference type="FunFam" id="1.20.58.100:FF:000002">
    <property type="entry name" value="L-aspartate oxidase"/>
    <property type="match status" value="1"/>
</dbReference>
<evidence type="ECO:0000259" key="14">
    <source>
        <dbReference type="Pfam" id="PF02910"/>
    </source>
</evidence>
<dbReference type="Pfam" id="PF02910">
    <property type="entry name" value="Succ_DH_flav_C"/>
    <property type="match status" value="1"/>
</dbReference>
<evidence type="ECO:0000256" key="4">
    <source>
        <dbReference type="ARBA" id="ARBA00012173"/>
    </source>
</evidence>
<feature type="domain" description="Fumarate reductase/succinate dehydrogenase flavoprotein-like C-terminal" evidence="14">
    <location>
        <begin position="438"/>
        <end position="528"/>
    </location>
</feature>
<evidence type="ECO:0000256" key="1">
    <source>
        <dbReference type="ARBA" id="ARBA00001974"/>
    </source>
</evidence>
<comment type="function">
    <text evidence="12">Catalyzes the oxidation of L-aspartate to iminoaspartate.</text>
</comment>
<evidence type="ECO:0000256" key="9">
    <source>
        <dbReference type="ARBA" id="ARBA00048305"/>
    </source>
</evidence>
<dbReference type="PANTHER" id="PTHR42716">
    <property type="entry name" value="L-ASPARTATE OXIDASE"/>
    <property type="match status" value="1"/>
</dbReference>
<dbReference type="PRINTS" id="PR00368">
    <property type="entry name" value="FADPNR"/>
</dbReference>
<evidence type="ECO:0000256" key="2">
    <source>
        <dbReference type="ARBA" id="ARBA00004950"/>
    </source>
</evidence>
<dbReference type="InterPro" id="IPR005288">
    <property type="entry name" value="NadB"/>
</dbReference>
<dbReference type="PATRIC" id="fig|999894.6.peg.1141"/>
<comment type="cofactor">
    <cofactor evidence="1 12">
        <name>FAD</name>
        <dbReference type="ChEBI" id="CHEBI:57692"/>
    </cofactor>
</comment>
<dbReference type="EMBL" id="LWLG01000007">
    <property type="protein sequence ID" value="OAQ20691.1"/>
    <property type="molecule type" value="Genomic_DNA"/>
</dbReference>
<dbReference type="GO" id="GO:0034628">
    <property type="term" value="P:'de novo' NAD+ biosynthetic process from L-aspartate"/>
    <property type="evidence" value="ECO:0007669"/>
    <property type="project" value="TreeGrafter"/>
</dbReference>
<evidence type="ECO:0000256" key="5">
    <source>
        <dbReference type="ARBA" id="ARBA00022630"/>
    </source>
</evidence>
<gene>
    <name evidence="15" type="ORF">TDIS_1147</name>
</gene>
<comment type="caution">
    <text evidence="15">The sequence shown here is derived from an EMBL/GenBank/DDBJ whole genome shotgun (WGS) entry which is preliminary data.</text>
</comment>
<dbReference type="PIRSF" id="PIRSF000171">
    <property type="entry name" value="SDHA_APRA_LASPO"/>
    <property type="match status" value="1"/>
</dbReference>
<dbReference type="InterPro" id="IPR003953">
    <property type="entry name" value="FAD-dep_OxRdtase_2_FAD-bd"/>
</dbReference>
<dbReference type="SUPFAM" id="SSF51905">
    <property type="entry name" value="FAD/NAD(P)-binding domain"/>
    <property type="match status" value="1"/>
</dbReference>
<dbReference type="NCBIfam" id="TIGR00551">
    <property type="entry name" value="nadB"/>
    <property type="match status" value="1"/>
</dbReference>
<protein>
    <recommendedName>
        <fullName evidence="4 10">L-aspartate oxidase</fullName>
        <ecNumber evidence="4 10">1.4.3.16</ecNumber>
    </recommendedName>
</protein>
<dbReference type="InterPro" id="IPR037099">
    <property type="entry name" value="Fum_R/Succ_DH_flav-like_C_sf"/>
</dbReference>
<keyword evidence="6 12" id="KW-0662">Pyridine nucleotide biosynthesis</keyword>
<dbReference type="STRING" id="999894.TDIS_1147"/>
<dbReference type="RefSeq" id="WP_244147486.1">
    <property type="nucleotide sequence ID" value="NZ_LWLG01000007.1"/>
</dbReference>
<evidence type="ECO:0000256" key="10">
    <source>
        <dbReference type="NCBIfam" id="TIGR00551"/>
    </source>
</evidence>
<organism evidence="15 16">
    <name type="scientific">Thermosulfurimonas dismutans</name>
    <dbReference type="NCBI Taxonomy" id="999894"/>
    <lineage>
        <taxon>Bacteria</taxon>
        <taxon>Pseudomonadati</taxon>
        <taxon>Thermodesulfobacteriota</taxon>
        <taxon>Thermodesulfobacteria</taxon>
        <taxon>Thermodesulfobacteriales</taxon>
        <taxon>Thermodesulfobacteriaceae</taxon>
        <taxon>Thermosulfurimonas</taxon>
    </lineage>
</organism>
<keyword evidence="7 12" id="KW-0274">FAD</keyword>
<comment type="pathway">
    <text evidence="2 12">Cofactor biosynthesis; NAD(+) biosynthesis; iminoaspartate from L-aspartate (oxidase route): step 1/1.</text>
</comment>
<comment type="similarity">
    <text evidence="3 12">Belongs to the FAD-dependent oxidoreductase 2 family. NadB subfamily.</text>
</comment>
<feature type="active site" description="Proton acceptor" evidence="11">
    <location>
        <position position="284"/>
    </location>
</feature>
<evidence type="ECO:0000256" key="7">
    <source>
        <dbReference type="ARBA" id="ARBA00022827"/>
    </source>
</evidence>
<dbReference type="EC" id="1.4.3.16" evidence="4 10"/>
<evidence type="ECO:0000259" key="13">
    <source>
        <dbReference type="Pfam" id="PF00890"/>
    </source>
</evidence>
<dbReference type="FunFam" id="3.90.700.10:FF:000002">
    <property type="entry name" value="L-aspartate oxidase"/>
    <property type="match status" value="1"/>
</dbReference>
<evidence type="ECO:0000256" key="3">
    <source>
        <dbReference type="ARBA" id="ARBA00008562"/>
    </source>
</evidence>
<proteinExistence type="inferred from homology"/>
<evidence type="ECO:0000256" key="12">
    <source>
        <dbReference type="RuleBase" id="RU362049"/>
    </source>
</evidence>
<evidence type="ECO:0000256" key="8">
    <source>
        <dbReference type="ARBA" id="ARBA00023002"/>
    </source>
</evidence>
<accession>A0A179D4G0</accession>
<keyword evidence="16" id="KW-1185">Reference proteome</keyword>
<sequence>MQTDFLIIGSGIAGLSLALKLSSLGEVTIITKKKAHEGATVLAQGGIACVMGEDDSFELHIEDTLRTGDGLSHPEIVELVVKQAPERIQELVALGVEFTRDPENPERFMLGLEGGHSRRRILHVEDHTGREIERVLLARVREQANIKILENRLAVDLITLGKIGKAVSGDRVIGAYVMSWETGEIEVYLSRVVILATGGAGKVYLYTSNPDTATGDGIALAVRAGARAANLEFVQFHPTCLYHPKAKNFLISEALRGEGARLLGPDGRSFMERYDPERRELAPRDIVARAIDMELKRTGADHLYLDISHRGADFIKSRFPYIYETCLRYGIDITKEPIPVVPAAHYMCGGVMTNLFAETDIPGLFAVGECAFTGLHGANRLASNSLLEALVFAHQAALRIRDRWPEWRKLPFIPAPEWDPGGAVDMEEKVLISHNWDAIRRLMWNYVGIVRSLDRLHLAWRRLNFIAKEIEDHYWHYILTPEFVELRNLCQVARLVVACALSRRESRGTHYLKDFPRRDPAYLKDTMVDRRVLLERSGGES</sequence>
<dbReference type="InterPro" id="IPR036188">
    <property type="entry name" value="FAD/NAD-bd_sf"/>
</dbReference>
<comment type="catalytic activity">
    <reaction evidence="9">
        <text>L-aspartate + O2 = iminosuccinate + H2O2</text>
        <dbReference type="Rhea" id="RHEA:25876"/>
        <dbReference type="ChEBI" id="CHEBI:15379"/>
        <dbReference type="ChEBI" id="CHEBI:16240"/>
        <dbReference type="ChEBI" id="CHEBI:29991"/>
        <dbReference type="ChEBI" id="CHEBI:77875"/>
        <dbReference type="EC" id="1.4.3.16"/>
    </reaction>
    <physiologicalReaction direction="left-to-right" evidence="9">
        <dbReference type="Rhea" id="RHEA:25877"/>
    </physiologicalReaction>
</comment>
<dbReference type="GO" id="GO:0008734">
    <property type="term" value="F:L-aspartate oxidase activity"/>
    <property type="evidence" value="ECO:0007669"/>
    <property type="project" value="UniProtKB-UniRule"/>
</dbReference>
<dbReference type="AlphaFoldDB" id="A0A179D4G0"/>
<dbReference type="UniPathway" id="UPA00253">
    <property type="reaction ID" value="UER00326"/>
</dbReference>
<dbReference type="InterPro" id="IPR015939">
    <property type="entry name" value="Fum_Rdtase/Succ_DH_flav-like_C"/>
</dbReference>
<dbReference type="Proteomes" id="UP000078390">
    <property type="component" value="Unassembled WGS sequence"/>
</dbReference>
<evidence type="ECO:0000256" key="11">
    <source>
        <dbReference type="PIRSR" id="PIRSR000171-1"/>
    </source>
</evidence>
<name>A0A179D4G0_9BACT</name>
<dbReference type="Gene3D" id="1.20.58.100">
    <property type="entry name" value="Fumarate reductase/succinate dehydrogenase flavoprotein-like, C-terminal domain"/>
    <property type="match status" value="1"/>
</dbReference>